<accession>A0A0A9GV42</accession>
<name>A0A0A9GV42_ARUDO</name>
<dbReference type="Pfam" id="PF04195">
    <property type="entry name" value="Transposase_28"/>
    <property type="match status" value="1"/>
</dbReference>
<organism evidence="2">
    <name type="scientific">Arundo donax</name>
    <name type="common">Giant reed</name>
    <name type="synonym">Donax arundinaceus</name>
    <dbReference type="NCBI Taxonomy" id="35708"/>
    <lineage>
        <taxon>Eukaryota</taxon>
        <taxon>Viridiplantae</taxon>
        <taxon>Streptophyta</taxon>
        <taxon>Embryophyta</taxon>
        <taxon>Tracheophyta</taxon>
        <taxon>Spermatophyta</taxon>
        <taxon>Magnoliopsida</taxon>
        <taxon>Liliopsida</taxon>
        <taxon>Poales</taxon>
        <taxon>Poaceae</taxon>
        <taxon>PACMAD clade</taxon>
        <taxon>Arundinoideae</taxon>
        <taxon>Arundineae</taxon>
        <taxon>Arundo</taxon>
    </lineage>
</organism>
<proteinExistence type="predicted"/>
<reference evidence="2" key="1">
    <citation type="submission" date="2014-09" db="EMBL/GenBank/DDBJ databases">
        <authorList>
            <person name="Magalhaes I.L.F."/>
            <person name="Oliveira U."/>
            <person name="Santos F.R."/>
            <person name="Vidigal T.H.D.A."/>
            <person name="Brescovit A.D."/>
            <person name="Santos A.J."/>
        </authorList>
    </citation>
    <scope>NUCLEOTIDE SEQUENCE</scope>
    <source>
        <tissue evidence="2">Shoot tissue taken approximately 20 cm above the soil surface</tissue>
    </source>
</reference>
<dbReference type="AlphaFoldDB" id="A0A0A9GV42"/>
<dbReference type="PANTHER" id="PTHR33026">
    <property type="entry name" value="OS06G0360600 PROTEIN"/>
    <property type="match status" value="1"/>
</dbReference>
<evidence type="ECO:0000259" key="1">
    <source>
        <dbReference type="Pfam" id="PF04195"/>
    </source>
</evidence>
<reference evidence="2" key="2">
    <citation type="journal article" date="2015" name="Data Brief">
        <title>Shoot transcriptome of the giant reed, Arundo donax.</title>
        <authorList>
            <person name="Barrero R.A."/>
            <person name="Guerrero F.D."/>
            <person name="Moolhuijzen P."/>
            <person name="Goolsby J.A."/>
            <person name="Tidwell J."/>
            <person name="Bellgard S.E."/>
            <person name="Bellgard M.I."/>
        </authorList>
    </citation>
    <scope>NUCLEOTIDE SEQUENCE</scope>
    <source>
        <tissue evidence="2">Shoot tissue taken approximately 20 cm above the soil surface</tissue>
    </source>
</reference>
<dbReference type="InterPro" id="IPR007321">
    <property type="entry name" value="Transposase_28"/>
</dbReference>
<protein>
    <recommendedName>
        <fullName evidence="1">Transposase (putative) gypsy type domain-containing protein</fullName>
    </recommendedName>
</protein>
<sequence length="101" mass="11675">MFVSFCIRGRSLPISDFFRGLLYFYEIWLTHLNPTSILRILIFVHLCEAYLGITPYFDLFHYIFVLVHLPQDASAPMRPVGCADIQIRNSKKKPVSGLHST</sequence>
<feature type="domain" description="Transposase (putative) gypsy type" evidence="1">
    <location>
        <begin position="2"/>
        <end position="66"/>
    </location>
</feature>
<dbReference type="EMBL" id="GBRH01169484">
    <property type="protein sequence ID" value="JAE28412.1"/>
    <property type="molecule type" value="Transcribed_RNA"/>
</dbReference>
<evidence type="ECO:0000313" key="2">
    <source>
        <dbReference type="EMBL" id="JAE28412.1"/>
    </source>
</evidence>
<dbReference type="PANTHER" id="PTHR33026:SF7">
    <property type="entry name" value="OS03G0100275 PROTEIN"/>
    <property type="match status" value="1"/>
</dbReference>